<dbReference type="AlphaFoldDB" id="A0A9N8ZRP6"/>
<accession>A0A9N8ZRP6</accession>
<sequence>MFICIVAIILKYNSTAFDTQPLIVIICSNERPAFIVAVALPICKLRNLEPVGSIEMNFLAPT</sequence>
<gene>
    <name evidence="1" type="ORF">DERYTH_LOCUS3095</name>
</gene>
<organism evidence="1 2">
    <name type="scientific">Dentiscutata erythropus</name>
    <dbReference type="NCBI Taxonomy" id="1348616"/>
    <lineage>
        <taxon>Eukaryota</taxon>
        <taxon>Fungi</taxon>
        <taxon>Fungi incertae sedis</taxon>
        <taxon>Mucoromycota</taxon>
        <taxon>Glomeromycotina</taxon>
        <taxon>Glomeromycetes</taxon>
        <taxon>Diversisporales</taxon>
        <taxon>Gigasporaceae</taxon>
        <taxon>Dentiscutata</taxon>
    </lineage>
</organism>
<dbReference type="Proteomes" id="UP000789405">
    <property type="component" value="Unassembled WGS sequence"/>
</dbReference>
<proteinExistence type="predicted"/>
<name>A0A9N8ZRP6_9GLOM</name>
<evidence type="ECO:0000313" key="1">
    <source>
        <dbReference type="EMBL" id="CAG8505005.1"/>
    </source>
</evidence>
<keyword evidence="2" id="KW-1185">Reference proteome</keyword>
<dbReference type="EMBL" id="CAJVPY010001053">
    <property type="protein sequence ID" value="CAG8505005.1"/>
    <property type="molecule type" value="Genomic_DNA"/>
</dbReference>
<reference evidence="1" key="1">
    <citation type="submission" date="2021-06" db="EMBL/GenBank/DDBJ databases">
        <authorList>
            <person name="Kallberg Y."/>
            <person name="Tangrot J."/>
            <person name="Rosling A."/>
        </authorList>
    </citation>
    <scope>NUCLEOTIDE SEQUENCE</scope>
    <source>
        <strain evidence="1">MA453B</strain>
    </source>
</reference>
<evidence type="ECO:0000313" key="2">
    <source>
        <dbReference type="Proteomes" id="UP000789405"/>
    </source>
</evidence>
<protein>
    <submittedName>
        <fullName evidence="1">15404_t:CDS:1</fullName>
    </submittedName>
</protein>
<comment type="caution">
    <text evidence="1">The sequence shown here is derived from an EMBL/GenBank/DDBJ whole genome shotgun (WGS) entry which is preliminary data.</text>
</comment>